<evidence type="ECO:0000256" key="6">
    <source>
        <dbReference type="ARBA" id="ARBA00022840"/>
    </source>
</evidence>
<proteinExistence type="inferred from homology"/>
<comment type="subcellular location">
    <subcellularLocation>
        <location evidence="1">Cell inner membrane</location>
    </subcellularLocation>
    <subcellularLocation>
        <location evidence="2">Cell membrane</location>
        <topology evidence="2">Multi-pass membrane protein</topology>
    </subcellularLocation>
</comment>
<name>A0A7W8ER06_9HYPH</name>
<feature type="transmembrane region" description="Helical" evidence="11">
    <location>
        <begin position="264"/>
        <end position="283"/>
    </location>
</feature>
<feature type="transmembrane region" description="Helical" evidence="11">
    <location>
        <begin position="41"/>
        <end position="62"/>
    </location>
</feature>
<evidence type="ECO:0000256" key="9">
    <source>
        <dbReference type="ARBA" id="ARBA00024725"/>
    </source>
</evidence>
<protein>
    <submittedName>
        <fullName evidence="14">ATP-binding cassette subfamily B protein</fullName>
    </submittedName>
</protein>
<comment type="caution">
    <text evidence="14">The sequence shown here is derived from an EMBL/GenBank/DDBJ whole genome shotgun (WGS) entry which is preliminary data.</text>
</comment>
<feature type="compositionally biased region" description="Polar residues" evidence="10">
    <location>
        <begin position="1"/>
        <end position="10"/>
    </location>
</feature>
<accession>A0A7W8ER06</accession>
<dbReference type="InterPro" id="IPR017871">
    <property type="entry name" value="ABC_transporter-like_CS"/>
</dbReference>
<dbReference type="SMART" id="SM00382">
    <property type="entry name" value="AAA"/>
    <property type="match status" value="1"/>
</dbReference>
<dbReference type="GO" id="GO:0090374">
    <property type="term" value="P:oligopeptide export from mitochondrion"/>
    <property type="evidence" value="ECO:0007669"/>
    <property type="project" value="TreeGrafter"/>
</dbReference>
<evidence type="ECO:0000256" key="7">
    <source>
        <dbReference type="ARBA" id="ARBA00022989"/>
    </source>
</evidence>
<dbReference type="InterPro" id="IPR039421">
    <property type="entry name" value="Type_1_exporter"/>
</dbReference>
<evidence type="ECO:0000256" key="10">
    <source>
        <dbReference type="SAM" id="MobiDB-lite"/>
    </source>
</evidence>
<dbReference type="PROSITE" id="PS50929">
    <property type="entry name" value="ABC_TM1F"/>
    <property type="match status" value="1"/>
</dbReference>
<keyword evidence="15" id="KW-1185">Reference proteome</keyword>
<dbReference type="InterPro" id="IPR011918">
    <property type="entry name" value="ABC_MsbA_ATP-bd"/>
</dbReference>
<keyword evidence="6 14" id="KW-0067">ATP-binding</keyword>
<feature type="transmembrane region" description="Helical" evidence="11">
    <location>
        <begin position="295"/>
        <end position="315"/>
    </location>
</feature>
<evidence type="ECO:0000259" key="12">
    <source>
        <dbReference type="PROSITE" id="PS50893"/>
    </source>
</evidence>
<keyword evidence="8 11" id="KW-0472">Membrane</keyword>
<dbReference type="InterPro" id="IPR036640">
    <property type="entry name" value="ABC1_TM_sf"/>
</dbReference>
<evidence type="ECO:0000256" key="2">
    <source>
        <dbReference type="ARBA" id="ARBA00004651"/>
    </source>
</evidence>
<dbReference type="Pfam" id="PF00005">
    <property type="entry name" value="ABC_tran"/>
    <property type="match status" value="1"/>
</dbReference>
<dbReference type="InterPro" id="IPR003593">
    <property type="entry name" value="AAA+_ATPase"/>
</dbReference>
<evidence type="ECO:0000256" key="11">
    <source>
        <dbReference type="SAM" id="Phobius"/>
    </source>
</evidence>
<dbReference type="NCBIfam" id="TIGR02204">
    <property type="entry name" value="MsbA_rel"/>
    <property type="match status" value="1"/>
</dbReference>
<evidence type="ECO:0000256" key="3">
    <source>
        <dbReference type="ARBA" id="ARBA00005417"/>
    </source>
</evidence>
<dbReference type="EMBL" id="JACHIL010000006">
    <property type="protein sequence ID" value="MBB5092461.1"/>
    <property type="molecule type" value="Genomic_DNA"/>
</dbReference>
<dbReference type="FunFam" id="3.40.50.300:FF:000218">
    <property type="entry name" value="Multidrug ABC transporter ATP-binding protein"/>
    <property type="match status" value="1"/>
</dbReference>
<dbReference type="GO" id="GO:0015421">
    <property type="term" value="F:ABC-type oligopeptide transporter activity"/>
    <property type="evidence" value="ECO:0007669"/>
    <property type="project" value="TreeGrafter"/>
</dbReference>
<comment type="function">
    <text evidence="9">Part of an ABC transporter complex. Transmembrane domains (TMD) form a pore in the inner membrane and the ATP-binding domain (NBD) is responsible for energy generation.</text>
</comment>
<dbReference type="Pfam" id="PF00664">
    <property type="entry name" value="ABC_membrane"/>
    <property type="match status" value="1"/>
</dbReference>
<keyword evidence="5" id="KW-0547">Nucleotide-binding</keyword>
<keyword evidence="7 11" id="KW-1133">Transmembrane helix</keyword>
<dbReference type="GO" id="GO:0016887">
    <property type="term" value="F:ATP hydrolysis activity"/>
    <property type="evidence" value="ECO:0007669"/>
    <property type="project" value="InterPro"/>
</dbReference>
<dbReference type="PANTHER" id="PTHR43394:SF1">
    <property type="entry name" value="ATP-BINDING CASSETTE SUB-FAMILY B MEMBER 10, MITOCHONDRIAL"/>
    <property type="match status" value="1"/>
</dbReference>
<dbReference type="SUPFAM" id="SSF52540">
    <property type="entry name" value="P-loop containing nucleoside triphosphate hydrolases"/>
    <property type="match status" value="1"/>
</dbReference>
<dbReference type="InterPro" id="IPR027417">
    <property type="entry name" value="P-loop_NTPase"/>
</dbReference>
<dbReference type="PANTHER" id="PTHR43394">
    <property type="entry name" value="ATP-DEPENDENT PERMEASE MDL1, MITOCHONDRIAL"/>
    <property type="match status" value="1"/>
</dbReference>
<evidence type="ECO:0000256" key="8">
    <source>
        <dbReference type="ARBA" id="ARBA00023136"/>
    </source>
</evidence>
<dbReference type="GO" id="GO:0005524">
    <property type="term" value="F:ATP binding"/>
    <property type="evidence" value="ECO:0007669"/>
    <property type="project" value="UniProtKB-KW"/>
</dbReference>
<dbReference type="Gene3D" id="3.40.50.300">
    <property type="entry name" value="P-loop containing nucleotide triphosphate hydrolases"/>
    <property type="match status" value="1"/>
</dbReference>
<evidence type="ECO:0000313" key="15">
    <source>
        <dbReference type="Proteomes" id="UP000531231"/>
    </source>
</evidence>
<evidence type="ECO:0000313" key="14">
    <source>
        <dbReference type="EMBL" id="MBB5092461.1"/>
    </source>
</evidence>
<gene>
    <name evidence="14" type="ORF">HNQ68_003018</name>
</gene>
<dbReference type="PROSITE" id="PS00211">
    <property type="entry name" value="ABC_TRANSPORTER_1"/>
    <property type="match status" value="1"/>
</dbReference>
<dbReference type="GO" id="GO:0005886">
    <property type="term" value="C:plasma membrane"/>
    <property type="evidence" value="ECO:0007669"/>
    <property type="project" value="UniProtKB-SubCell"/>
</dbReference>
<evidence type="ECO:0000256" key="1">
    <source>
        <dbReference type="ARBA" id="ARBA00004533"/>
    </source>
</evidence>
<feature type="transmembrane region" description="Helical" evidence="11">
    <location>
        <begin position="181"/>
        <end position="199"/>
    </location>
</feature>
<dbReference type="InterPro" id="IPR003439">
    <property type="entry name" value="ABC_transporter-like_ATP-bd"/>
</dbReference>
<dbReference type="PROSITE" id="PS50893">
    <property type="entry name" value="ABC_TRANSPORTER_2"/>
    <property type="match status" value="1"/>
</dbReference>
<reference evidence="14 15" key="1">
    <citation type="submission" date="2020-08" db="EMBL/GenBank/DDBJ databases">
        <title>Genomic Encyclopedia of Type Strains, Phase IV (KMG-IV): sequencing the most valuable type-strain genomes for metagenomic binning, comparative biology and taxonomic classification.</title>
        <authorList>
            <person name="Goeker M."/>
        </authorList>
    </citation>
    <scope>NUCLEOTIDE SEQUENCE [LARGE SCALE GENOMIC DNA]</scope>
    <source>
        <strain evidence="14 15">DSM 25620</strain>
    </source>
</reference>
<evidence type="ECO:0000259" key="13">
    <source>
        <dbReference type="PROSITE" id="PS50929"/>
    </source>
</evidence>
<dbReference type="SUPFAM" id="SSF90123">
    <property type="entry name" value="ABC transporter transmembrane region"/>
    <property type="match status" value="1"/>
</dbReference>
<dbReference type="Proteomes" id="UP000531231">
    <property type="component" value="Unassembled WGS sequence"/>
</dbReference>
<organism evidence="14 15">
    <name type="scientific">Pseudochrobactrum saccharolyticum</name>
    <dbReference type="NCBI Taxonomy" id="354352"/>
    <lineage>
        <taxon>Bacteria</taxon>
        <taxon>Pseudomonadati</taxon>
        <taxon>Pseudomonadota</taxon>
        <taxon>Alphaproteobacteria</taxon>
        <taxon>Hyphomicrobiales</taxon>
        <taxon>Brucellaceae</taxon>
        <taxon>Pseudochrobactrum</taxon>
    </lineage>
</organism>
<dbReference type="RefSeq" id="WP_151160250.1">
    <property type="nucleotide sequence ID" value="NZ_JACHIL010000006.1"/>
</dbReference>
<comment type="similarity">
    <text evidence="3">Belongs to the ABC transporter superfamily.</text>
</comment>
<dbReference type="InterPro" id="IPR011527">
    <property type="entry name" value="ABC1_TM_dom"/>
</dbReference>
<evidence type="ECO:0000256" key="5">
    <source>
        <dbReference type="ARBA" id="ARBA00022741"/>
    </source>
</evidence>
<dbReference type="AlphaFoldDB" id="A0A7W8ER06"/>
<dbReference type="CDD" id="cd18575">
    <property type="entry name" value="ABC_6TM_bac_exporter_ABCB8_10_like"/>
    <property type="match status" value="1"/>
</dbReference>
<evidence type="ECO:0000256" key="4">
    <source>
        <dbReference type="ARBA" id="ARBA00022692"/>
    </source>
</evidence>
<feature type="transmembrane region" description="Helical" evidence="11">
    <location>
        <begin position="151"/>
        <end position="175"/>
    </location>
</feature>
<feature type="domain" description="ABC transporter" evidence="12">
    <location>
        <begin position="358"/>
        <end position="594"/>
    </location>
</feature>
<keyword evidence="4 11" id="KW-0812">Transmembrane</keyword>
<feature type="region of interest" description="Disordered" evidence="10">
    <location>
        <begin position="1"/>
        <end position="20"/>
    </location>
</feature>
<feature type="transmembrane region" description="Helical" evidence="11">
    <location>
        <begin position="82"/>
        <end position="102"/>
    </location>
</feature>
<dbReference type="Gene3D" id="1.20.1560.10">
    <property type="entry name" value="ABC transporter type 1, transmembrane domain"/>
    <property type="match status" value="1"/>
</dbReference>
<feature type="domain" description="ABC transmembrane type-1" evidence="13">
    <location>
        <begin position="42"/>
        <end position="324"/>
    </location>
</feature>
<sequence length="601" mass="63862">MTATNLQNKAVSEAESGKKPRRSLKPLARIFPYVRQYPRSVAGALVALVTAAMATLVLPVAVRSLLDNGLISASSSLVDTSFAALMVLAAVLAVASAARYYFVITLGERIVADLRRDVFAHVTRLSPAFFDEVQSGEIVSRLTADTTQVKSAVGATASIALRNLILVIGAVVMMVVTSPKLSALVLAAIPLIVLPLVAFGRSVRRRSRRAQDELALATAYAGEKIAAVRTVQAFTHEAPAIAHYTGAVDGAYDAAQQSILSRSILTAFAIFIIFASVVAVLWFGSHDVMSGRMSAGTLGQFLIYAVVAAGSLGALSEVWAELAQAAGAAERLVELLNEESAVASPAQPVRLIRAEGRVEFSHVEFAYPTRPEHQALHDVSFVIEPGKTVAIVGASGAGKSTLIALLLRYYDPLQGKILLDGKDLRQLSLDDLRGNIALVPQDVTIFAASIRENIAFGRPDASNAEIEAAAKAAQAHEFIMALEGGYDAPVGERGVMLSGGQRQRIAIARALLRDAPVLLLDEATSALDAQSEMLVQKALEHLMQGRTTLVIAHRLATVLKADHILVMDQGRIVEQGTHTSLSQSGGIYARLASLQFQQAVN</sequence>